<keyword evidence="3" id="KW-1185">Reference proteome</keyword>
<proteinExistence type="predicted"/>
<reference evidence="2" key="1">
    <citation type="submission" date="2020-11" db="EMBL/GenBank/DDBJ databases">
        <title>Chlorella ohadii genome sequencing and assembly.</title>
        <authorList>
            <person name="Murik O."/>
            <person name="Treves H."/>
            <person name="Kedem I."/>
            <person name="Shotland Y."/>
            <person name="Kaplan A."/>
        </authorList>
    </citation>
    <scope>NUCLEOTIDE SEQUENCE</scope>
    <source>
        <strain evidence="2">1</strain>
    </source>
</reference>
<evidence type="ECO:0000313" key="3">
    <source>
        <dbReference type="Proteomes" id="UP001205105"/>
    </source>
</evidence>
<evidence type="ECO:0000313" key="2">
    <source>
        <dbReference type="EMBL" id="KAI7841089.1"/>
    </source>
</evidence>
<feature type="compositionally biased region" description="Basic and acidic residues" evidence="1">
    <location>
        <begin position="134"/>
        <end position="146"/>
    </location>
</feature>
<evidence type="ECO:0000256" key="1">
    <source>
        <dbReference type="SAM" id="MobiDB-lite"/>
    </source>
</evidence>
<protein>
    <submittedName>
        <fullName evidence="2">Uncharacterized protein</fullName>
    </submittedName>
</protein>
<accession>A0AAD5DRH0</accession>
<dbReference type="Proteomes" id="UP001205105">
    <property type="component" value="Unassembled WGS sequence"/>
</dbReference>
<comment type="caution">
    <text evidence="2">The sequence shown here is derived from an EMBL/GenBank/DDBJ whole genome shotgun (WGS) entry which is preliminary data.</text>
</comment>
<dbReference type="PROSITE" id="PS51257">
    <property type="entry name" value="PROKAR_LIPOPROTEIN"/>
    <property type="match status" value="1"/>
</dbReference>
<dbReference type="AlphaFoldDB" id="A0AAD5DRH0"/>
<feature type="region of interest" description="Disordered" evidence="1">
    <location>
        <begin position="118"/>
        <end position="162"/>
    </location>
</feature>
<gene>
    <name evidence="2" type="ORF">COHA_005315</name>
</gene>
<sequence length="162" mass="17671">MRALQAFQRVSSSLGAAQSGDVAAAILGAGSCRLRSLTTSAVAREQGKPEAVFPDALDQEFDRGEDAVTAAMHDREYEEQMKARKEMGTVCADLEFELDRDDPDAMDPKEVWAEMKAAGCPPPEVDLDTEFDRDDPMLADKSHLWDAPEPPQPADVSGEMDL</sequence>
<organism evidence="2 3">
    <name type="scientific">Chlorella ohadii</name>
    <dbReference type="NCBI Taxonomy" id="2649997"/>
    <lineage>
        <taxon>Eukaryota</taxon>
        <taxon>Viridiplantae</taxon>
        <taxon>Chlorophyta</taxon>
        <taxon>core chlorophytes</taxon>
        <taxon>Trebouxiophyceae</taxon>
        <taxon>Chlorellales</taxon>
        <taxon>Chlorellaceae</taxon>
        <taxon>Chlorella clade</taxon>
        <taxon>Chlorella</taxon>
    </lineage>
</organism>
<name>A0AAD5DRH0_9CHLO</name>
<dbReference type="EMBL" id="JADXDR010000068">
    <property type="protein sequence ID" value="KAI7841089.1"/>
    <property type="molecule type" value="Genomic_DNA"/>
</dbReference>